<keyword evidence="2" id="KW-1185">Reference proteome</keyword>
<proteinExistence type="predicted"/>
<organism evidence="1 2">
    <name type="scientific">Anoxybacterium hadale</name>
    <dbReference type="NCBI Taxonomy" id="3408580"/>
    <lineage>
        <taxon>Bacteria</taxon>
        <taxon>Bacillati</taxon>
        <taxon>Bacillota</taxon>
        <taxon>Clostridia</taxon>
        <taxon>Peptostreptococcales</taxon>
        <taxon>Anaerovoracaceae</taxon>
        <taxon>Anoxybacterium</taxon>
    </lineage>
</organism>
<dbReference type="Proteomes" id="UP000594014">
    <property type="component" value="Chromosome"/>
</dbReference>
<evidence type="ECO:0000313" key="1">
    <source>
        <dbReference type="EMBL" id="QOX64671.1"/>
    </source>
</evidence>
<sequence>MKSKMNNSSCGTDKDGSVRNCTGNSSVDSTKNQGDLREFKNQGDMRDVTDYSGNKKRINMTNSDY</sequence>
<evidence type="ECO:0000313" key="2">
    <source>
        <dbReference type="Proteomes" id="UP000594014"/>
    </source>
</evidence>
<name>A0ACD1AE55_9FIRM</name>
<protein>
    <submittedName>
        <fullName evidence="1">Uncharacterized protein</fullName>
    </submittedName>
</protein>
<dbReference type="EMBL" id="CP042469">
    <property type="protein sequence ID" value="QOX64671.1"/>
    <property type="molecule type" value="Genomic_DNA"/>
</dbReference>
<reference evidence="1" key="1">
    <citation type="submission" date="2019-08" db="EMBL/GenBank/DDBJ databases">
        <title>Genome sequence of Clostridiales bacterium MT110.</title>
        <authorList>
            <person name="Cao J."/>
        </authorList>
    </citation>
    <scope>NUCLEOTIDE SEQUENCE</scope>
    <source>
        <strain evidence="1">MT110</strain>
    </source>
</reference>
<gene>
    <name evidence="1" type="ORF">FRZ06_15630</name>
</gene>
<accession>A0ACD1AE55</accession>